<evidence type="ECO:0000313" key="2">
    <source>
        <dbReference type="Proteomes" id="UP000574390"/>
    </source>
</evidence>
<dbReference type="Proteomes" id="UP000574390">
    <property type="component" value="Unassembled WGS sequence"/>
</dbReference>
<accession>A0A7J6SQL5</accession>
<reference evidence="1 2" key="1">
    <citation type="submission" date="2020-04" db="EMBL/GenBank/DDBJ databases">
        <title>Perkinsus olseni comparative genomics.</title>
        <authorList>
            <person name="Bogema D.R."/>
        </authorList>
    </citation>
    <scope>NUCLEOTIDE SEQUENCE [LARGE SCALE GENOMIC DNA]</scope>
    <source>
        <strain evidence="1">ATCC PRA-205</strain>
    </source>
</reference>
<comment type="caution">
    <text evidence="1">The sequence shown here is derived from an EMBL/GenBank/DDBJ whole genome shotgun (WGS) entry which is preliminary data.</text>
</comment>
<proteinExistence type="predicted"/>
<protein>
    <submittedName>
        <fullName evidence="1">Uncharacterized protein</fullName>
    </submittedName>
</protein>
<sequence>VLLNSQMITSPTVGLLQRSILLLSYAAVMVLSNESHTVIADYPPGCNNGPRSALAFTDFDTKVLNGTCVYLMSGGMDSNGTKQQSVGMLIRSNLPDSDLGEYGTLKMQWNIFEGGSSPSSFNLETTGSTQLDLGNDKVGLKLAIVPLQATTKDAKSLQMYNYVRSSFEDSVRVRTDHSISWYRLQRSTDDIHLLALKSDLTEAKGNVRSLSIDQDIIFNRVKDDRYYLRFDFTARGYYASSEGEELSFSVQRTIVEGVFDAADP</sequence>
<dbReference type="EMBL" id="JABANM010013116">
    <property type="protein sequence ID" value="KAF4734862.1"/>
    <property type="molecule type" value="Genomic_DNA"/>
</dbReference>
<organism evidence="1 2">
    <name type="scientific">Perkinsus olseni</name>
    <name type="common">Perkinsus atlanticus</name>
    <dbReference type="NCBI Taxonomy" id="32597"/>
    <lineage>
        <taxon>Eukaryota</taxon>
        <taxon>Sar</taxon>
        <taxon>Alveolata</taxon>
        <taxon>Perkinsozoa</taxon>
        <taxon>Perkinsea</taxon>
        <taxon>Perkinsida</taxon>
        <taxon>Perkinsidae</taxon>
        <taxon>Perkinsus</taxon>
    </lineage>
</organism>
<gene>
    <name evidence="1" type="ORF">FOZ62_012413</name>
</gene>
<feature type="non-terminal residue" evidence="1">
    <location>
        <position position="1"/>
    </location>
</feature>
<dbReference type="AlphaFoldDB" id="A0A7J6SQL5"/>
<name>A0A7J6SQL5_PEROL</name>
<evidence type="ECO:0000313" key="1">
    <source>
        <dbReference type="EMBL" id="KAF4734862.1"/>
    </source>
</evidence>